<name>A0A418WU51_9PROT</name>
<dbReference type="Proteomes" id="UP000284605">
    <property type="component" value="Unassembled WGS sequence"/>
</dbReference>
<dbReference type="AlphaFoldDB" id="A0A418WU51"/>
<evidence type="ECO:0000259" key="1">
    <source>
        <dbReference type="Pfam" id="PF14301"/>
    </source>
</evidence>
<dbReference type="Pfam" id="PF14301">
    <property type="entry name" value="DUF4376"/>
    <property type="match status" value="1"/>
</dbReference>
<accession>A0A418WU51</accession>
<comment type="caution">
    <text evidence="2">The sequence shown here is derived from an EMBL/GenBank/DDBJ whole genome shotgun (WGS) entry which is preliminary data.</text>
</comment>
<dbReference type="InterPro" id="IPR025484">
    <property type="entry name" value="DUF4376"/>
</dbReference>
<evidence type="ECO:0000313" key="3">
    <source>
        <dbReference type="Proteomes" id="UP000284605"/>
    </source>
</evidence>
<sequence>MPAALAPFEVAGADIEPVPAGGLTPPPALQAYRLALRAEVDVIRDSHIAAGVPVDLGGGLVFTVDTRNDTDFRNILGLTTFALLAITAQAENVLIPFRAADDLTRLLTPEQVIGLSQAVTMRVAALYAVAWEGKAAIDAADTHTALDLLDLDAGWPT</sequence>
<keyword evidence="3" id="KW-1185">Reference proteome</keyword>
<dbReference type="EMBL" id="QYUK01000008">
    <property type="protein sequence ID" value="RJF94794.1"/>
    <property type="molecule type" value="Genomic_DNA"/>
</dbReference>
<feature type="domain" description="DUF4376" evidence="1">
    <location>
        <begin position="33"/>
        <end position="147"/>
    </location>
</feature>
<gene>
    <name evidence="2" type="ORF">D3874_02980</name>
</gene>
<proteinExistence type="predicted"/>
<reference evidence="2 3" key="1">
    <citation type="submission" date="2018-09" db="EMBL/GenBank/DDBJ databases">
        <authorList>
            <person name="Zhu H."/>
        </authorList>
    </citation>
    <scope>NUCLEOTIDE SEQUENCE [LARGE SCALE GENOMIC DNA]</scope>
    <source>
        <strain evidence="2 3">K1W22B-8</strain>
    </source>
</reference>
<organism evidence="2 3">
    <name type="scientific">Oleomonas cavernae</name>
    <dbReference type="NCBI Taxonomy" id="2320859"/>
    <lineage>
        <taxon>Bacteria</taxon>
        <taxon>Pseudomonadati</taxon>
        <taxon>Pseudomonadota</taxon>
        <taxon>Alphaproteobacteria</taxon>
        <taxon>Acetobacterales</taxon>
        <taxon>Acetobacteraceae</taxon>
        <taxon>Oleomonas</taxon>
    </lineage>
</organism>
<evidence type="ECO:0000313" key="2">
    <source>
        <dbReference type="EMBL" id="RJF94794.1"/>
    </source>
</evidence>
<protein>
    <submittedName>
        <fullName evidence="2">DUF4376 domain-containing protein</fullName>
    </submittedName>
</protein>